<dbReference type="EMBL" id="JAAMPC010000002">
    <property type="protein sequence ID" value="KAG2323692.1"/>
    <property type="molecule type" value="Genomic_DNA"/>
</dbReference>
<dbReference type="InterPro" id="IPR003591">
    <property type="entry name" value="Leu-rich_rpt_typical-subtyp"/>
</dbReference>
<sequence>MVNLQTLNLSTNSFSCSIPASWSQLSNLKHLDLSNNNLTGSIPTQFFSIPTFNFSRTDLISGKSLNQPCSSSSRLPGGALLQLRDSLKDSSNHLRWTRDFVSPCFSWSYVPCRDQSVVALSLASNGFTGTLSPFITKLKFLLQNNSLSGTLPDYLGNMVNLQTLNLSTNSFSCSIPASWSQLSNLKHLDLSNNNLTGSIPTQFFSIPTFNHILQEEAKRHYFNRNLYCFRNSIPWSHGYVSSPSPPQNQERIFFDVAGEDDRKISFGQLKRFSLRKVQLAT</sequence>
<evidence type="ECO:0000313" key="12">
    <source>
        <dbReference type="Proteomes" id="UP000886595"/>
    </source>
</evidence>
<name>A0A8X8B6Y8_BRACI</name>
<evidence type="ECO:0000256" key="5">
    <source>
        <dbReference type="ARBA" id="ARBA00022729"/>
    </source>
</evidence>
<evidence type="ECO:0000256" key="2">
    <source>
        <dbReference type="ARBA" id="ARBA00009592"/>
    </source>
</evidence>
<dbReference type="PRINTS" id="PR00019">
    <property type="entry name" value="LEURICHRPT"/>
</dbReference>
<dbReference type="GO" id="GO:0016020">
    <property type="term" value="C:membrane"/>
    <property type="evidence" value="ECO:0007669"/>
    <property type="project" value="UniProtKB-SubCell"/>
</dbReference>
<dbReference type="Proteomes" id="UP000886595">
    <property type="component" value="Unassembled WGS sequence"/>
</dbReference>
<dbReference type="AlphaFoldDB" id="A0A8X8B6Y8"/>
<dbReference type="SUPFAM" id="SSF52047">
    <property type="entry name" value="RNI-like"/>
    <property type="match status" value="1"/>
</dbReference>
<organism evidence="11 12">
    <name type="scientific">Brassica carinata</name>
    <name type="common">Ethiopian mustard</name>
    <name type="synonym">Abyssinian cabbage</name>
    <dbReference type="NCBI Taxonomy" id="52824"/>
    <lineage>
        <taxon>Eukaryota</taxon>
        <taxon>Viridiplantae</taxon>
        <taxon>Streptophyta</taxon>
        <taxon>Embryophyta</taxon>
        <taxon>Tracheophyta</taxon>
        <taxon>Spermatophyta</taxon>
        <taxon>Magnoliopsida</taxon>
        <taxon>eudicotyledons</taxon>
        <taxon>Gunneridae</taxon>
        <taxon>Pentapetalae</taxon>
        <taxon>rosids</taxon>
        <taxon>malvids</taxon>
        <taxon>Brassicales</taxon>
        <taxon>Brassicaceae</taxon>
        <taxon>Brassiceae</taxon>
        <taxon>Brassica</taxon>
    </lineage>
</organism>
<keyword evidence="8" id="KW-0472">Membrane</keyword>
<dbReference type="Pfam" id="PF13855">
    <property type="entry name" value="LRR_8"/>
    <property type="match status" value="2"/>
</dbReference>
<evidence type="ECO:0000256" key="4">
    <source>
        <dbReference type="ARBA" id="ARBA00022692"/>
    </source>
</evidence>
<dbReference type="InterPro" id="IPR001611">
    <property type="entry name" value="Leu-rich_rpt"/>
</dbReference>
<dbReference type="SMART" id="SM00369">
    <property type="entry name" value="LRR_TYP"/>
    <property type="match status" value="4"/>
</dbReference>
<keyword evidence="3" id="KW-0433">Leucine-rich repeat</keyword>
<dbReference type="PROSITE" id="PS51450">
    <property type="entry name" value="LRR"/>
    <property type="match status" value="2"/>
</dbReference>
<evidence type="ECO:0000313" key="11">
    <source>
        <dbReference type="EMBL" id="KAG2323692.1"/>
    </source>
</evidence>
<reference evidence="11 12" key="1">
    <citation type="submission" date="2020-02" db="EMBL/GenBank/DDBJ databases">
        <authorList>
            <person name="Ma Q."/>
            <person name="Huang Y."/>
            <person name="Song X."/>
            <person name="Pei D."/>
        </authorList>
    </citation>
    <scope>NUCLEOTIDE SEQUENCE [LARGE SCALE GENOMIC DNA]</scope>
    <source>
        <strain evidence="11">Sxm20200214</strain>
        <tissue evidence="11">Leaf</tissue>
    </source>
</reference>
<keyword evidence="7" id="KW-1133">Transmembrane helix</keyword>
<keyword evidence="9" id="KW-0325">Glycoprotein</keyword>
<dbReference type="Gene3D" id="3.80.10.10">
    <property type="entry name" value="Ribonuclease Inhibitor"/>
    <property type="match status" value="3"/>
</dbReference>
<gene>
    <name evidence="11" type="ORF">Bca52824_006420</name>
</gene>
<comment type="caution">
    <text evidence="11">The sequence shown here is derived from an EMBL/GenBank/DDBJ whole genome shotgun (WGS) entry which is preliminary data.</text>
</comment>
<dbReference type="FunFam" id="3.80.10.10:FF:000041">
    <property type="entry name" value="LRR receptor-like serine/threonine-protein kinase ERECTA"/>
    <property type="match status" value="1"/>
</dbReference>
<evidence type="ECO:0000256" key="9">
    <source>
        <dbReference type="ARBA" id="ARBA00023180"/>
    </source>
</evidence>
<keyword evidence="6" id="KW-0677">Repeat</keyword>
<dbReference type="InterPro" id="IPR013210">
    <property type="entry name" value="LRR_N_plant-typ"/>
</dbReference>
<protein>
    <recommendedName>
        <fullName evidence="10">Leucine-rich repeat-containing N-terminal plant-type domain-containing protein</fullName>
    </recommendedName>
</protein>
<evidence type="ECO:0000259" key="10">
    <source>
        <dbReference type="Pfam" id="PF08263"/>
    </source>
</evidence>
<evidence type="ECO:0000256" key="3">
    <source>
        <dbReference type="ARBA" id="ARBA00022614"/>
    </source>
</evidence>
<evidence type="ECO:0000256" key="1">
    <source>
        <dbReference type="ARBA" id="ARBA00004479"/>
    </source>
</evidence>
<proteinExistence type="inferred from homology"/>
<feature type="domain" description="Leucine-rich repeat-containing N-terminal plant-type" evidence="10">
    <location>
        <begin position="79"/>
        <end position="112"/>
    </location>
</feature>
<evidence type="ECO:0000256" key="8">
    <source>
        <dbReference type="ARBA" id="ARBA00023136"/>
    </source>
</evidence>
<dbReference type="OrthoDB" id="1866136at2759"/>
<keyword evidence="12" id="KW-1185">Reference proteome</keyword>
<comment type="subcellular location">
    <subcellularLocation>
        <location evidence="1">Membrane</location>
        <topology evidence="1">Single-pass type I membrane protein</topology>
    </subcellularLocation>
</comment>
<keyword evidence="4" id="KW-0812">Transmembrane</keyword>
<evidence type="ECO:0000256" key="6">
    <source>
        <dbReference type="ARBA" id="ARBA00022737"/>
    </source>
</evidence>
<accession>A0A8X8B6Y8</accession>
<dbReference type="Pfam" id="PF08263">
    <property type="entry name" value="LRRNT_2"/>
    <property type="match status" value="1"/>
</dbReference>
<dbReference type="PANTHER" id="PTHR47988">
    <property type="entry name" value="SOMATIC EMBRYOGENESIS RECEPTOR KINASE 1"/>
    <property type="match status" value="1"/>
</dbReference>
<evidence type="ECO:0000256" key="7">
    <source>
        <dbReference type="ARBA" id="ARBA00022989"/>
    </source>
</evidence>
<comment type="similarity">
    <text evidence="2">Belongs to the RLP family.</text>
</comment>
<keyword evidence="5" id="KW-0732">Signal</keyword>
<dbReference type="InterPro" id="IPR032675">
    <property type="entry name" value="LRR_dom_sf"/>
</dbReference>